<comment type="caution">
    <text evidence="1">The sequence shown here is derived from an EMBL/GenBank/DDBJ whole genome shotgun (WGS) entry which is preliminary data.</text>
</comment>
<protein>
    <submittedName>
        <fullName evidence="1">Uncharacterized protein</fullName>
    </submittedName>
</protein>
<name>A0A1F8CX10_9BACT</name>
<dbReference type="EMBL" id="MGHY01000005">
    <property type="protein sequence ID" value="OGM80075.1"/>
    <property type="molecule type" value="Genomic_DNA"/>
</dbReference>
<dbReference type="Proteomes" id="UP000178999">
    <property type="component" value="Unassembled WGS sequence"/>
</dbReference>
<accession>A0A1F8CX10</accession>
<dbReference type="AlphaFoldDB" id="A0A1F8CX10"/>
<evidence type="ECO:0000313" key="2">
    <source>
        <dbReference type="Proteomes" id="UP000178999"/>
    </source>
</evidence>
<proteinExistence type="predicted"/>
<organism evidence="1 2">
    <name type="scientific">Candidatus Woesebacteria bacterium RIFOXYB1_FULL_38_16</name>
    <dbReference type="NCBI Taxonomy" id="1802538"/>
    <lineage>
        <taxon>Bacteria</taxon>
        <taxon>Candidatus Woeseibacteriota</taxon>
    </lineage>
</organism>
<sequence>MAQNSEKENLDLSRNRLVAINQLFVGMDAEAIYELQEKIYDNYANAMTMRDREPLEPKRFKHHFFEEGNFQKSKAFGGPKDGYLLGSEINGVFVPTHFSPSGLRQGYRLIKDLVNAEMPTALFITPDLVDTVRKMDGWKVLPFHFTTDFRGSDVEKTLVVNKWSAIPRLVTHQAKEIVSGRIKEISYKTEGLRTNIQELGQKAIRLIRKDKANADDIHDELQKSIEGEENYLGASTRIKLGNPDFLDEDDEYEL</sequence>
<reference evidence="1 2" key="1">
    <citation type="journal article" date="2016" name="Nat. Commun.">
        <title>Thousands of microbial genomes shed light on interconnected biogeochemical processes in an aquifer system.</title>
        <authorList>
            <person name="Anantharaman K."/>
            <person name="Brown C.T."/>
            <person name="Hug L.A."/>
            <person name="Sharon I."/>
            <person name="Castelle C.J."/>
            <person name="Probst A.J."/>
            <person name="Thomas B.C."/>
            <person name="Singh A."/>
            <person name="Wilkins M.J."/>
            <person name="Karaoz U."/>
            <person name="Brodie E.L."/>
            <person name="Williams K.H."/>
            <person name="Hubbard S.S."/>
            <person name="Banfield J.F."/>
        </authorList>
    </citation>
    <scope>NUCLEOTIDE SEQUENCE [LARGE SCALE GENOMIC DNA]</scope>
</reference>
<gene>
    <name evidence="1" type="ORF">A2382_05335</name>
</gene>
<evidence type="ECO:0000313" key="1">
    <source>
        <dbReference type="EMBL" id="OGM80075.1"/>
    </source>
</evidence>